<evidence type="ECO:0000256" key="8">
    <source>
        <dbReference type="ARBA" id="ARBA00023034"/>
    </source>
</evidence>
<dbReference type="InterPro" id="IPR002659">
    <property type="entry name" value="Glyco_trans_31"/>
</dbReference>
<protein>
    <recommendedName>
        <fullName evidence="10">Hexosyltransferase</fullName>
        <ecNumber evidence="10">2.4.1.-</ecNumber>
    </recommendedName>
</protein>
<dbReference type="EMBL" id="CAJOBC010092313">
    <property type="protein sequence ID" value="CAF4408299.1"/>
    <property type="molecule type" value="Genomic_DNA"/>
</dbReference>
<dbReference type="OrthoDB" id="5512589at2759"/>
<keyword evidence="4" id="KW-0808">Transferase</keyword>
<evidence type="ECO:0000256" key="6">
    <source>
        <dbReference type="ARBA" id="ARBA00022968"/>
    </source>
</evidence>
<evidence type="ECO:0000256" key="4">
    <source>
        <dbReference type="ARBA" id="ARBA00022679"/>
    </source>
</evidence>
<proteinExistence type="inferred from homology"/>
<accession>A0A815WLH7</accession>
<evidence type="ECO:0000256" key="5">
    <source>
        <dbReference type="ARBA" id="ARBA00022692"/>
    </source>
</evidence>
<evidence type="ECO:0000313" key="11">
    <source>
        <dbReference type="EMBL" id="CAF1309829.1"/>
    </source>
</evidence>
<sequence length="374" mass="43126">MHDLLHILHRFEFSQHDNISSNIFSTVLTTTSKSTLLNTIIPERYVQVSFNEHSYANMCRSDDILLVYILSTIQNLERRHYIRQTYANRTNHPLLNHTCFVFLVGLQSSGDPVLKQKVKLEREKYNDIVQIQHNESYQNVVFKEVGALKWSFEYHSQIPYLFKTDDDLITDTILLSAIVNLFLYNKSNSDYLNKQLNSFVSSLDKINKQTFFRGSDMGGQPTQRNTGKYGVNELTWNFEVLPQYCSGFGFLMAKFIRDRLYRASLHYLLDNVAWVGDVFVSGFLAGAAAVRCSGWQLDYAQVADGCTEHFKKANMLVCSTPMHSSIDKFCEYGKIWEIILQRHSSSDSKFIQKTNNSISSLLPPHLNCNEAFRL</sequence>
<dbReference type="PANTHER" id="PTHR11214:SF314">
    <property type="entry name" value="HEXOSYLTRANSFERASE"/>
    <property type="match status" value="1"/>
</dbReference>
<dbReference type="GO" id="GO:0006493">
    <property type="term" value="P:protein O-linked glycosylation"/>
    <property type="evidence" value="ECO:0007669"/>
    <property type="project" value="TreeGrafter"/>
</dbReference>
<dbReference type="GO" id="GO:0000139">
    <property type="term" value="C:Golgi membrane"/>
    <property type="evidence" value="ECO:0007669"/>
    <property type="project" value="UniProtKB-SubCell"/>
</dbReference>
<dbReference type="Proteomes" id="UP000682733">
    <property type="component" value="Unassembled WGS sequence"/>
</dbReference>
<dbReference type="EC" id="2.4.1.-" evidence="10"/>
<keyword evidence="9" id="KW-0472">Membrane</keyword>
<evidence type="ECO:0000256" key="3">
    <source>
        <dbReference type="ARBA" id="ARBA00022676"/>
    </source>
</evidence>
<dbReference type="GO" id="GO:0016758">
    <property type="term" value="F:hexosyltransferase activity"/>
    <property type="evidence" value="ECO:0007669"/>
    <property type="project" value="InterPro"/>
</dbReference>
<evidence type="ECO:0000313" key="15">
    <source>
        <dbReference type="Proteomes" id="UP000663829"/>
    </source>
</evidence>
<comment type="similarity">
    <text evidence="2 10">Belongs to the glycosyltransferase 31 family.</text>
</comment>
<organism evidence="12 15">
    <name type="scientific">Didymodactylos carnosus</name>
    <dbReference type="NCBI Taxonomy" id="1234261"/>
    <lineage>
        <taxon>Eukaryota</taxon>
        <taxon>Metazoa</taxon>
        <taxon>Spiralia</taxon>
        <taxon>Gnathifera</taxon>
        <taxon>Rotifera</taxon>
        <taxon>Eurotatoria</taxon>
        <taxon>Bdelloidea</taxon>
        <taxon>Philodinida</taxon>
        <taxon>Philodinidae</taxon>
        <taxon>Didymodactylos</taxon>
    </lineage>
</organism>
<dbReference type="Proteomes" id="UP000677228">
    <property type="component" value="Unassembled WGS sequence"/>
</dbReference>
<dbReference type="Gene3D" id="3.90.550.50">
    <property type="match status" value="1"/>
</dbReference>
<reference evidence="12" key="1">
    <citation type="submission" date="2021-02" db="EMBL/GenBank/DDBJ databases">
        <authorList>
            <person name="Nowell W R."/>
        </authorList>
    </citation>
    <scope>NUCLEOTIDE SEQUENCE</scope>
</reference>
<keyword evidence="8 10" id="KW-0333">Golgi apparatus</keyword>
<dbReference type="EMBL" id="CAJOBA010041624">
    <property type="protein sequence ID" value="CAF4117549.1"/>
    <property type="molecule type" value="Genomic_DNA"/>
</dbReference>
<dbReference type="Pfam" id="PF01762">
    <property type="entry name" value="Galactosyl_T"/>
    <property type="match status" value="1"/>
</dbReference>
<dbReference type="AlphaFoldDB" id="A0A815WLH7"/>
<dbReference type="EMBL" id="CAJNOQ010026650">
    <property type="protein sequence ID" value="CAF1547496.1"/>
    <property type="molecule type" value="Genomic_DNA"/>
</dbReference>
<evidence type="ECO:0000313" key="13">
    <source>
        <dbReference type="EMBL" id="CAF4117549.1"/>
    </source>
</evidence>
<keyword evidence="3 10" id="KW-0328">Glycosyltransferase</keyword>
<evidence type="ECO:0000256" key="9">
    <source>
        <dbReference type="ARBA" id="ARBA00023136"/>
    </source>
</evidence>
<evidence type="ECO:0000256" key="7">
    <source>
        <dbReference type="ARBA" id="ARBA00022989"/>
    </source>
</evidence>
<name>A0A815WLH7_9BILA</name>
<evidence type="ECO:0000256" key="2">
    <source>
        <dbReference type="ARBA" id="ARBA00008661"/>
    </source>
</evidence>
<keyword evidence="6" id="KW-0735">Signal-anchor</keyword>
<evidence type="ECO:0000313" key="12">
    <source>
        <dbReference type="EMBL" id="CAF1547496.1"/>
    </source>
</evidence>
<gene>
    <name evidence="12" type="ORF">GPM918_LOCUS38994</name>
    <name evidence="11" type="ORF">OVA965_LOCUS28929</name>
    <name evidence="14" type="ORF">SRO942_LOCUS39849</name>
    <name evidence="13" type="ORF">TMI583_LOCUS29693</name>
</gene>
<comment type="subcellular location">
    <subcellularLocation>
        <location evidence="1 10">Golgi apparatus membrane</location>
        <topology evidence="1 10">Single-pass type II membrane protein</topology>
    </subcellularLocation>
</comment>
<comment type="caution">
    <text evidence="12">The sequence shown here is derived from an EMBL/GenBank/DDBJ whole genome shotgun (WGS) entry which is preliminary data.</text>
</comment>
<dbReference type="Proteomes" id="UP000663829">
    <property type="component" value="Unassembled WGS sequence"/>
</dbReference>
<evidence type="ECO:0000313" key="14">
    <source>
        <dbReference type="EMBL" id="CAF4408299.1"/>
    </source>
</evidence>
<evidence type="ECO:0000256" key="1">
    <source>
        <dbReference type="ARBA" id="ARBA00004323"/>
    </source>
</evidence>
<evidence type="ECO:0000256" key="10">
    <source>
        <dbReference type="RuleBase" id="RU363063"/>
    </source>
</evidence>
<keyword evidence="5" id="KW-0812">Transmembrane</keyword>
<keyword evidence="15" id="KW-1185">Reference proteome</keyword>
<dbReference type="EMBL" id="CAJNOK010020038">
    <property type="protein sequence ID" value="CAF1309829.1"/>
    <property type="molecule type" value="Genomic_DNA"/>
</dbReference>
<dbReference type="Proteomes" id="UP000681722">
    <property type="component" value="Unassembled WGS sequence"/>
</dbReference>
<dbReference type="PANTHER" id="PTHR11214">
    <property type="entry name" value="BETA-1,3-N-ACETYLGLUCOSAMINYLTRANSFERASE"/>
    <property type="match status" value="1"/>
</dbReference>
<keyword evidence="7" id="KW-1133">Transmembrane helix</keyword>